<evidence type="ECO:0000256" key="1">
    <source>
        <dbReference type="SAM" id="Phobius"/>
    </source>
</evidence>
<feature type="transmembrane region" description="Helical" evidence="1">
    <location>
        <begin position="80"/>
        <end position="103"/>
    </location>
</feature>
<dbReference type="KEGG" id="hdo:MUK72_08200"/>
<keyword evidence="4" id="KW-1185">Reference proteome</keyword>
<organism evidence="3 4">
    <name type="scientific">Halococcus dombrowskii</name>
    <dbReference type="NCBI Taxonomy" id="179637"/>
    <lineage>
        <taxon>Archaea</taxon>
        <taxon>Methanobacteriati</taxon>
        <taxon>Methanobacteriota</taxon>
        <taxon>Stenosarchaea group</taxon>
        <taxon>Halobacteria</taxon>
        <taxon>Halobacteriales</taxon>
        <taxon>Halococcaceae</taxon>
        <taxon>Halococcus</taxon>
    </lineage>
</organism>
<evidence type="ECO:0000259" key="2">
    <source>
        <dbReference type="Pfam" id="PF10110"/>
    </source>
</evidence>
<name>A0AAX3AIU0_HALDO</name>
<protein>
    <submittedName>
        <fullName evidence="3">Glycerophosphoryl diester phosphodiesterase membrane domain-containing protein</fullName>
    </submittedName>
</protein>
<sequence>MSTESSPLAGPSMLAVLRGAVDAIRRSPAIVGLFIISGLLGIVLPPFTGVAARLLVILVGVVVAYRALGGRTRTDSPFLLRLFMAFLATVASYLSVLVGGMALAVPGTIGWVGFFVFALPGLYLYFRLFLSTPAVMIDGYGPAEALTTSWRLMNGSVLATAFAVTLVFVCGLVVLVPLLGIVQSSFVADIGGVLIMDTFLAGMQAFLYLQLAESS</sequence>
<proteinExistence type="predicted"/>
<evidence type="ECO:0000313" key="4">
    <source>
        <dbReference type="Proteomes" id="UP000830542"/>
    </source>
</evidence>
<accession>A0AAX3AIU0</accession>
<reference evidence="3" key="1">
    <citation type="submission" date="2022-04" db="EMBL/GenBank/DDBJ databases">
        <title>Sequencing and genomic assembly of Halococcus dombrowskii.</title>
        <authorList>
            <person name="Lim S.W."/>
            <person name="MacLea K.S."/>
        </authorList>
    </citation>
    <scope>NUCLEOTIDE SEQUENCE</scope>
    <source>
        <strain evidence="3">H4</strain>
    </source>
</reference>
<feature type="transmembrane region" description="Helical" evidence="1">
    <location>
        <begin position="186"/>
        <end position="209"/>
    </location>
</feature>
<keyword evidence="1" id="KW-0472">Membrane</keyword>
<dbReference type="Proteomes" id="UP000830542">
    <property type="component" value="Chromosome"/>
</dbReference>
<feature type="domain" description="Glycerophosphoryl diester phosphodiesterase membrane" evidence="2">
    <location>
        <begin position="110"/>
        <end position="183"/>
    </location>
</feature>
<evidence type="ECO:0000313" key="3">
    <source>
        <dbReference type="EMBL" id="UOO93952.1"/>
    </source>
</evidence>
<keyword evidence="1" id="KW-0812">Transmembrane</keyword>
<feature type="transmembrane region" description="Helical" evidence="1">
    <location>
        <begin position="109"/>
        <end position="126"/>
    </location>
</feature>
<dbReference type="AlphaFoldDB" id="A0AAX3AIU0"/>
<dbReference type="EMBL" id="CP095005">
    <property type="protein sequence ID" value="UOO93952.1"/>
    <property type="molecule type" value="Genomic_DNA"/>
</dbReference>
<dbReference type="GeneID" id="71761822"/>
<dbReference type="InterPro" id="IPR018476">
    <property type="entry name" value="GlyceroP-diester-Pdiesterase_M"/>
</dbReference>
<dbReference type="RefSeq" id="WP_244698737.1">
    <property type="nucleotide sequence ID" value="NZ_BAAADN010000030.1"/>
</dbReference>
<keyword evidence="1" id="KW-1133">Transmembrane helix</keyword>
<feature type="transmembrane region" description="Helical" evidence="1">
    <location>
        <begin position="50"/>
        <end position="68"/>
    </location>
</feature>
<feature type="transmembrane region" description="Helical" evidence="1">
    <location>
        <begin position="27"/>
        <end position="44"/>
    </location>
</feature>
<gene>
    <name evidence="3" type="ORF">MUK72_08200</name>
</gene>
<dbReference type="Pfam" id="PF10110">
    <property type="entry name" value="GPDPase_memb"/>
    <property type="match status" value="1"/>
</dbReference>
<feature type="transmembrane region" description="Helical" evidence="1">
    <location>
        <begin position="157"/>
        <end position="180"/>
    </location>
</feature>